<dbReference type="GO" id="GO:0008234">
    <property type="term" value="F:cysteine-type peptidase activity"/>
    <property type="evidence" value="ECO:0007669"/>
    <property type="project" value="UniProtKB-KW"/>
</dbReference>
<feature type="chain" id="PRO_5007594876" evidence="5">
    <location>
        <begin position="20"/>
        <end position="219"/>
    </location>
</feature>
<name>A0A154BNI0_ANASB</name>
<dbReference type="PANTHER" id="PTHR47053">
    <property type="entry name" value="MUREIN DD-ENDOPEPTIDASE MEPH-RELATED"/>
    <property type="match status" value="1"/>
</dbReference>
<evidence type="ECO:0000313" key="7">
    <source>
        <dbReference type="EMBL" id="KYZ75078.1"/>
    </source>
</evidence>
<dbReference type="PROSITE" id="PS51935">
    <property type="entry name" value="NLPC_P60"/>
    <property type="match status" value="1"/>
</dbReference>
<proteinExistence type="inferred from homology"/>
<keyword evidence="5" id="KW-0732">Signal</keyword>
<dbReference type="InterPro" id="IPR038765">
    <property type="entry name" value="Papain-like_cys_pep_sf"/>
</dbReference>
<keyword evidence="2" id="KW-0645">Protease</keyword>
<evidence type="ECO:0000259" key="6">
    <source>
        <dbReference type="PROSITE" id="PS51935"/>
    </source>
</evidence>
<dbReference type="Gene3D" id="1.10.101.10">
    <property type="entry name" value="PGBD-like superfamily/PGBD"/>
    <property type="match status" value="1"/>
</dbReference>
<dbReference type="InterPro" id="IPR036365">
    <property type="entry name" value="PGBD-like_sf"/>
</dbReference>
<dbReference type="SUPFAM" id="SSF54001">
    <property type="entry name" value="Cysteine proteinases"/>
    <property type="match status" value="1"/>
</dbReference>
<keyword evidence="8" id="KW-1185">Reference proteome</keyword>
<feature type="domain" description="NlpC/P60" evidence="6">
    <location>
        <begin position="97"/>
        <end position="218"/>
    </location>
</feature>
<comment type="caution">
    <text evidence="7">The sequence shown here is derived from an EMBL/GenBank/DDBJ whole genome shotgun (WGS) entry which is preliminary data.</text>
</comment>
<evidence type="ECO:0000256" key="5">
    <source>
        <dbReference type="SAM" id="SignalP"/>
    </source>
</evidence>
<dbReference type="STRING" id="1794912.AXX12_15010"/>
<evidence type="ECO:0000256" key="4">
    <source>
        <dbReference type="ARBA" id="ARBA00022807"/>
    </source>
</evidence>
<dbReference type="Gene3D" id="3.90.1720.10">
    <property type="entry name" value="endopeptidase domain like (from Nostoc punctiforme)"/>
    <property type="match status" value="1"/>
</dbReference>
<accession>A0A154BNI0</accession>
<dbReference type="PANTHER" id="PTHR47053:SF1">
    <property type="entry name" value="MUREIN DD-ENDOPEPTIDASE MEPH-RELATED"/>
    <property type="match status" value="1"/>
</dbReference>
<feature type="signal peptide" evidence="5">
    <location>
        <begin position="1"/>
        <end position="19"/>
    </location>
</feature>
<dbReference type="AlphaFoldDB" id="A0A154BNI0"/>
<dbReference type="Pfam" id="PF01471">
    <property type="entry name" value="PG_binding_1"/>
    <property type="match status" value="1"/>
</dbReference>
<dbReference type="InterPro" id="IPR000064">
    <property type="entry name" value="NLP_P60_dom"/>
</dbReference>
<dbReference type="Proteomes" id="UP000076268">
    <property type="component" value="Unassembled WGS sequence"/>
</dbReference>
<dbReference type="EMBL" id="LSGP01000026">
    <property type="protein sequence ID" value="KYZ75078.1"/>
    <property type="molecule type" value="Genomic_DNA"/>
</dbReference>
<comment type="similarity">
    <text evidence="1">Belongs to the peptidase C40 family.</text>
</comment>
<dbReference type="InterPro" id="IPR002477">
    <property type="entry name" value="Peptidoglycan-bd-like"/>
</dbReference>
<dbReference type="GO" id="GO:0006508">
    <property type="term" value="P:proteolysis"/>
    <property type="evidence" value="ECO:0007669"/>
    <property type="project" value="UniProtKB-KW"/>
</dbReference>
<dbReference type="OrthoDB" id="9808890at2"/>
<dbReference type="InterPro" id="IPR036366">
    <property type="entry name" value="PGBDSf"/>
</dbReference>
<dbReference type="SUPFAM" id="SSF47090">
    <property type="entry name" value="PGBD-like"/>
    <property type="match status" value="1"/>
</dbReference>
<organism evidence="7 8">
    <name type="scientific">Anaerosporomusa subterranea</name>
    <dbReference type="NCBI Taxonomy" id="1794912"/>
    <lineage>
        <taxon>Bacteria</taxon>
        <taxon>Bacillati</taxon>
        <taxon>Bacillota</taxon>
        <taxon>Negativicutes</taxon>
        <taxon>Acetonemataceae</taxon>
        <taxon>Anaerosporomusa</taxon>
    </lineage>
</organism>
<evidence type="ECO:0000256" key="3">
    <source>
        <dbReference type="ARBA" id="ARBA00022801"/>
    </source>
</evidence>
<dbReference type="Pfam" id="PF00877">
    <property type="entry name" value="NLPC_P60"/>
    <property type="match status" value="1"/>
</dbReference>
<evidence type="ECO:0000313" key="8">
    <source>
        <dbReference type="Proteomes" id="UP000076268"/>
    </source>
</evidence>
<gene>
    <name evidence="7" type="ORF">AXX12_15010</name>
</gene>
<evidence type="ECO:0000256" key="1">
    <source>
        <dbReference type="ARBA" id="ARBA00007074"/>
    </source>
</evidence>
<reference evidence="7 8" key="1">
    <citation type="submission" date="2016-02" db="EMBL/GenBank/DDBJ databases">
        <title>Anaerosporomusa subterraneum gen. nov., sp. nov., a spore-forming obligate anaerobe isolated from saprolite.</title>
        <authorList>
            <person name="Choi J.K."/>
            <person name="Shah M."/>
            <person name="Yee N."/>
        </authorList>
    </citation>
    <scope>NUCLEOTIDE SEQUENCE [LARGE SCALE GENOMIC DNA]</scope>
    <source>
        <strain evidence="7 8">RU4</strain>
    </source>
</reference>
<evidence type="ECO:0000256" key="2">
    <source>
        <dbReference type="ARBA" id="ARBA00022670"/>
    </source>
</evidence>
<sequence length="219" mass="23906">MLVYFALTIQLGSLAVASAASLKPGDSGSEVRILQEQLQKMQYEISEVDGVYGIQTQQAVEQYQMSVGLEVDDIVGAETWEALRASRAGVNRSFSRRLNANGILSFAKRFIGVPYLWGGNSPAGFDCSGFTQYVFRASGISLPRTADVQFQVGIPIRYDQLKSGDLVFFSTYEPGPSHNGIYLGDGNFISATSSRGIAIDRMSSPYWSSRYVGARRVIG</sequence>
<keyword evidence="3 7" id="KW-0378">Hydrolase</keyword>
<protein>
    <submittedName>
        <fullName evidence="7">Glycoside hydrolase</fullName>
    </submittedName>
</protein>
<dbReference type="InterPro" id="IPR051202">
    <property type="entry name" value="Peptidase_C40"/>
</dbReference>
<keyword evidence="4" id="KW-0788">Thiol protease</keyword>